<dbReference type="SUPFAM" id="SSF111384">
    <property type="entry name" value="OmpH-like"/>
    <property type="match status" value="1"/>
</dbReference>
<dbReference type="Proteomes" id="UP001054945">
    <property type="component" value="Unassembled WGS sequence"/>
</dbReference>
<gene>
    <name evidence="2" type="ORF">CEXT_667471</name>
</gene>
<keyword evidence="1" id="KW-0175">Coiled coil</keyword>
<evidence type="ECO:0000313" key="3">
    <source>
        <dbReference type="Proteomes" id="UP001054945"/>
    </source>
</evidence>
<feature type="coiled-coil region" evidence="1">
    <location>
        <begin position="70"/>
        <end position="122"/>
    </location>
</feature>
<reference evidence="2 3" key="1">
    <citation type="submission" date="2021-06" db="EMBL/GenBank/DDBJ databases">
        <title>Caerostris extrusa draft genome.</title>
        <authorList>
            <person name="Kono N."/>
            <person name="Arakawa K."/>
        </authorList>
    </citation>
    <scope>NUCLEOTIDE SEQUENCE [LARGE SCALE GENOMIC DNA]</scope>
</reference>
<dbReference type="InterPro" id="IPR024930">
    <property type="entry name" value="Skp_dom_sf"/>
</dbReference>
<protein>
    <submittedName>
        <fullName evidence="2">Uncharacterized protein</fullName>
    </submittedName>
</protein>
<accession>A0AAV4THA8</accession>
<dbReference type="EMBL" id="BPLR01011279">
    <property type="protein sequence ID" value="GIY45505.1"/>
    <property type="molecule type" value="Genomic_DNA"/>
</dbReference>
<comment type="caution">
    <text evidence="2">The sequence shown here is derived from an EMBL/GenBank/DDBJ whole genome shotgun (WGS) entry which is preliminary data.</text>
</comment>
<evidence type="ECO:0000313" key="2">
    <source>
        <dbReference type="EMBL" id="GIY45505.1"/>
    </source>
</evidence>
<evidence type="ECO:0000256" key="1">
    <source>
        <dbReference type="SAM" id="Coils"/>
    </source>
</evidence>
<dbReference type="Gene3D" id="1.20.120.20">
    <property type="entry name" value="Apolipoprotein"/>
    <property type="match status" value="1"/>
</dbReference>
<organism evidence="2 3">
    <name type="scientific">Caerostris extrusa</name>
    <name type="common">Bark spider</name>
    <name type="synonym">Caerostris bankana</name>
    <dbReference type="NCBI Taxonomy" id="172846"/>
    <lineage>
        <taxon>Eukaryota</taxon>
        <taxon>Metazoa</taxon>
        <taxon>Ecdysozoa</taxon>
        <taxon>Arthropoda</taxon>
        <taxon>Chelicerata</taxon>
        <taxon>Arachnida</taxon>
        <taxon>Araneae</taxon>
        <taxon>Araneomorphae</taxon>
        <taxon>Entelegynae</taxon>
        <taxon>Araneoidea</taxon>
        <taxon>Araneidae</taxon>
        <taxon>Caerostris</taxon>
    </lineage>
</organism>
<keyword evidence="3" id="KW-1185">Reference proteome</keyword>
<sequence length="160" mass="18210">MLVRILGVNAFTTLNLHCITMKFLVILLLTWLAIASANPLYELGESVGLGDFVDDLSFATDDQTTVQEVKKQLKEHFKEFLQKIKDAIDQGKGIKDDVLDKAKEIRDKLKKIGEELDKKGKELLERILDHGKDYIKKILDRLGVDDKEADHHVHKIMSAE</sequence>
<dbReference type="AlphaFoldDB" id="A0AAV4THA8"/>
<proteinExistence type="predicted"/>
<name>A0AAV4THA8_CAEEX</name>